<comment type="caution">
    <text evidence="1">The sequence shown here is derived from an EMBL/GenBank/DDBJ whole genome shotgun (WGS) entry which is preliminary data.</text>
</comment>
<dbReference type="GO" id="GO:0032259">
    <property type="term" value="P:methylation"/>
    <property type="evidence" value="ECO:0007669"/>
    <property type="project" value="UniProtKB-KW"/>
</dbReference>
<dbReference type="Gene3D" id="3.40.50.150">
    <property type="entry name" value="Vaccinia Virus protein VP39"/>
    <property type="match status" value="1"/>
</dbReference>
<protein>
    <submittedName>
        <fullName evidence="1">Methyltransferase domain-containing protein</fullName>
    </submittedName>
</protein>
<dbReference type="InterPro" id="IPR029063">
    <property type="entry name" value="SAM-dependent_MTases_sf"/>
</dbReference>
<dbReference type="RefSeq" id="WP_192028240.1">
    <property type="nucleotide sequence ID" value="NZ_JACYTR010000005.1"/>
</dbReference>
<dbReference type="EMBL" id="JACYTR010000005">
    <property type="protein sequence ID" value="MBD8524890.1"/>
    <property type="molecule type" value="Genomic_DNA"/>
</dbReference>
<keyword evidence="2" id="KW-1185">Reference proteome</keyword>
<proteinExistence type="predicted"/>
<sequence length="266" mass="30611">MSADRRLAVESRLDPTNALILEIGALDSPMFRKEDGFKVEFADYATRSQLAASSPQNPRYEFGRLVDVDYVISQANPSLCINKQFDLIIANHVIEHVPDTISWLFGLGRMLTSSGVVFLSIPDRRYTFDIVRRDTNFVDLLRAHLLKQKSPDIFNIIDHFWHHKSVGVADVESGRHFEAIAQRRFTPGQVLELADRLSKRDYADVHCHVFTCDSCRELLQLLREFRFLAFNDIEVHPTKSRTNEFHVFLSRFEEAIFKQGVPSSLI</sequence>
<dbReference type="SUPFAM" id="SSF53335">
    <property type="entry name" value="S-adenosyl-L-methionine-dependent methyltransferases"/>
    <property type="match status" value="1"/>
</dbReference>
<evidence type="ECO:0000313" key="1">
    <source>
        <dbReference type="EMBL" id="MBD8524890.1"/>
    </source>
</evidence>
<dbReference type="GO" id="GO:0008168">
    <property type="term" value="F:methyltransferase activity"/>
    <property type="evidence" value="ECO:0007669"/>
    <property type="project" value="UniProtKB-KW"/>
</dbReference>
<evidence type="ECO:0000313" key="2">
    <source>
        <dbReference type="Proteomes" id="UP000613768"/>
    </source>
</evidence>
<gene>
    <name evidence="1" type="ORF">IFO71_03955</name>
</gene>
<keyword evidence="1" id="KW-0808">Transferase</keyword>
<keyword evidence="1" id="KW-0489">Methyltransferase</keyword>
<dbReference type="AlphaFoldDB" id="A0AAW3ZIX4"/>
<name>A0AAW3ZIX4_9GAMM</name>
<dbReference type="Proteomes" id="UP000613768">
    <property type="component" value="Unassembled WGS sequence"/>
</dbReference>
<organism evidence="1 2">
    <name type="scientific">Pseudomarimonas arenosa</name>
    <dbReference type="NCBI Taxonomy" id="2774145"/>
    <lineage>
        <taxon>Bacteria</taxon>
        <taxon>Pseudomonadati</taxon>
        <taxon>Pseudomonadota</taxon>
        <taxon>Gammaproteobacteria</taxon>
        <taxon>Lysobacterales</taxon>
        <taxon>Lysobacteraceae</taxon>
        <taxon>Pseudomarimonas</taxon>
    </lineage>
</organism>
<dbReference type="Pfam" id="PF13489">
    <property type="entry name" value="Methyltransf_23"/>
    <property type="match status" value="1"/>
</dbReference>
<accession>A0AAW3ZIX4</accession>
<reference evidence="1 2" key="1">
    <citation type="submission" date="2020-09" db="EMBL/GenBank/DDBJ databases">
        <title>Pseudoxanthomonas sp. CAU 1598 isolated from sand of Yaerae Beach.</title>
        <authorList>
            <person name="Kim W."/>
        </authorList>
    </citation>
    <scope>NUCLEOTIDE SEQUENCE [LARGE SCALE GENOMIC DNA]</scope>
    <source>
        <strain evidence="1 2">CAU 1598</strain>
    </source>
</reference>